<accession>A0ABQ9YZE0</accession>
<comment type="caution">
    <text evidence="1">The sequence shown here is derived from an EMBL/GenBank/DDBJ whole genome shotgun (WGS) entry which is preliminary data.</text>
</comment>
<reference evidence="1 2" key="1">
    <citation type="journal article" date="2023" name="Nucleic Acids Res.">
        <title>The hologenome of Daphnia magna reveals possible DNA methylation and microbiome-mediated evolution of the host genome.</title>
        <authorList>
            <person name="Chaturvedi A."/>
            <person name="Li X."/>
            <person name="Dhandapani V."/>
            <person name="Marshall H."/>
            <person name="Kissane S."/>
            <person name="Cuenca-Cambronero M."/>
            <person name="Asole G."/>
            <person name="Calvet F."/>
            <person name="Ruiz-Romero M."/>
            <person name="Marangio P."/>
            <person name="Guigo R."/>
            <person name="Rago D."/>
            <person name="Mirbahai L."/>
            <person name="Eastwood N."/>
            <person name="Colbourne J.K."/>
            <person name="Zhou J."/>
            <person name="Mallon E."/>
            <person name="Orsini L."/>
        </authorList>
    </citation>
    <scope>NUCLEOTIDE SEQUENCE [LARGE SCALE GENOMIC DNA]</scope>
    <source>
        <strain evidence="1">LRV0_1</strain>
    </source>
</reference>
<keyword evidence="2" id="KW-1185">Reference proteome</keyword>
<evidence type="ECO:0000313" key="1">
    <source>
        <dbReference type="EMBL" id="KAK4006013.1"/>
    </source>
</evidence>
<organism evidence="1 2">
    <name type="scientific">Daphnia magna</name>
    <dbReference type="NCBI Taxonomy" id="35525"/>
    <lineage>
        <taxon>Eukaryota</taxon>
        <taxon>Metazoa</taxon>
        <taxon>Ecdysozoa</taxon>
        <taxon>Arthropoda</taxon>
        <taxon>Crustacea</taxon>
        <taxon>Branchiopoda</taxon>
        <taxon>Diplostraca</taxon>
        <taxon>Cladocera</taxon>
        <taxon>Anomopoda</taxon>
        <taxon>Daphniidae</taxon>
        <taxon>Daphnia</taxon>
    </lineage>
</organism>
<dbReference type="EMBL" id="JAOYFB010000002">
    <property type="protein sequence ID" value="KAK4006013.1"/>
    <property type="molecule type" value="Genomic_DNA"/>
</dbReference>
<dbReference type="Proteomes" id="UP001234178">
    <property type="component" value="Unassembled WGS sequence"/>
</dbReference>
<proteinExistence type="predicted"/>
<gene>
    <name evidence="1" type="ORF">OUZ56_011143</name>
</gene>
<protein>
    <submittedName>
        <fullName evidence="1">Uncharacterized protein</fullName>
    </submittedName>
</protein>
<evidence type="ECO:0000313" key="2">
    <source>
        <dbReference type="Proteomes" id="UP001234178"/>
    </source>
</evidence>
<sequence length="84" mass="9986">MRISSSRLKHTESSYKLERFARKRRSRSKAIVVNDPRLVSEFSYSRVECYILQVIITNWALSGDTLSKFYKHRNNTITRIQQGY</sequence>
<name>A0ABQ9YZE0_9CRUS</name>